<evidence type="ECO:0000256" key="4">
    <source>
        <dbReference type="ARBA" id="ARBA00022692"/>
    </source>
</evidence>
<sequence>MVASLLQTLVAFVVTLGILVSIHEFGHFWVARRCGIKVLRFSVGFGKSLWRKTDRQGTEYSVAAIPLGGYVKMLDEREGPVEAHEKHLAFNNQSVGSRIAVVAAGPFANFLLAIAALWLMYCIGMQVILPQVGNIVPESPAAVAGIQPGDEIVSVNGVETPDWRAVNMAFLPFIGETGNLTIGIRPGRVGEQPSGVVTERIISVEHWLAGIDNPDFLTNLGITPFSPVIPAVIGEVLSGGAAKKGGLISGDIIYRVNGHKIEGWQQWVDVIRENPEKTLETIVFRKGVEQTVFLTPDSRDSEGRIIGYIGAGVKSFQWPEGMLRDIRYGPIDGLMKGIQGTWILTSTTVGSLWKMVTGLVSVNNLGGPITIAKVASASIQSGLESFLYFLAMLSVSLGVLNLLPIPVLDGGHLLFYLVELVRGKPLSERSQMLGLRVGVTLIVSVMLLALYNDVSRLF</sequence>
<keyword evidence="6" id="KW-0862">Zinc</keyword>
<dbReference type="PROSITE" id="PS50106">
    <property type="entry name" value="PDZ"/>
    <property type="match status" value="2"/>
</dbReference>
<evidence type="ECO:0000256" key="6">
    <source>
        <dbReference type="ARBA" id="ARBA00022833"/>
    </source>
</evidence>
<keyword evidence="8" id="KW-0482">Metalloprotease</keyword>
<dbReference type="InterPro" id="IPR004387">
    <property type="entry name" value="Pept_M50_Zn"/>
</dbReference>
<dbReference type="CDD" id="cd06163">
    <property type="entry name" value="S2P-M50_PDZ_RseP-like"/>
    <property type="match status" value="2"/>
</dbReference>
<name>A0A2H9T7C0_9ZZZZ</name>
<feature type="transmembrane region" description="Helical" evidence="10">
    <location>
        <begin position="386"/>
        <end position="408"/>
    </location>
</feature>
<protein>
    <submittedName>
        <fullName evidence="12">Regulator of sigma-E protease RseP</fullName>
        <ecNumber evidence="12">3.4.24.-</ecNumber>
    </submittedName>
</protein>
<comment type="caution">
    <text evidence="12">The sequence shown here is derived from an EMBL/GenBank/DDBJ whole genome shotgun (WGS) entry which is preliminary data.</text>
</comment>
<keyword evidence="5 12" id="KW-0378">Hydrolase</keyword>
<feature type="domain" description="PDZ" evidence="11">
    <location>
        <begin position="123"/>
        <end position="159"/>
    </location>
</feature>
<evidence type="ECO:0000256" key="7">
    <source>
        <dbReference type="ARBA" id="ARBA00022989"/>
    </source>
</evidence>
<proteinExistence type="predicted"/>
<gene>
    <name evidence="12" type="primary">rseP</name>
    <name evidence="12" type="ORF">CI610_01912</name>
</gene>
<reference evidence="12" key="1">
    <citation type="journal article" date="2017" name="Appl. Environ. Microbiol.">
        <title>Molecular characterization of an Endozoicomonas-like organism causing infection in king scallop Pecten maximus L.</title>
        <authorList>
            <person name="Cano I."/>
            <person name="van Aerle R."/>
            <person name="Ross S."/>
            <person name="Verner-Jeffreys D.W."/>
            <person name="Paley R.K."/>
            <person name="Rimmer G."/>
            <person name="Ryder D."/>
            <person name="Hooper P."/>
            <person name="Stone D."/>
            <person name="Feist S.W."/>
        </authorList>
    </citation>
    <scope>NUCLEOTIDE SEQUENCE</scope>
</reference>
<comment type="cofactor">
    <cofactor evidence="1">
        <name>Zn(2+)</name>
        <dbReference type="ChEBI" id="CHEBI:29105"/>
    </cofactor>
</comment>
<feature type="transmembrane region" description="Helical" evidence="10">
    <location>
        <begin position="6"/>
        <end position="30"/>
    </location>
</feature>
<feature type="domain" description="PDZ" evidence="11">
    <location>
        <begin position="232"/>
        <end position="263"/>
    </location>
</feature>
<dbReference type="NCBIfam" id="TIGR00054">
    <property type="entry name" value="RIP metalloprotease RseP"/>
    <property type="match status" value="1"/>
</dbReference>
<dbReference type="PANTHER" id="PTHR42837">
    <property type="entry name" value="REGULATOR OF SIGMA-E PROTEASE RSEP"/>
    <property type="match status" value="1"/>
</dbReference>
<evidence type="ECO:0000256" key="8">
    <source>
        <dbReference type="ARBA" id="ARBA00023049"/>
    </source>
</evidence>
<dbReference type="GO" id="GO:0016020">
    <property type="term" value="C:membrane"/>
    <property type="evidence" value="ECO:0007669"/>
    <property type="project" value="UniProtKB-SubCell"/>
</dbReference>
<dbReference type="InterPro" id="IPR036034">
    <property type="entry name" value="PDZ_sf"/>
</dbReference>
<evidence type="ECO:0000256" key="10">
    <source>
        <dbReference type="SAM" id="Phobius"/>
    </source>
</evidence>
<evidence type="ECO:0000259" key="11">
    <source>
        <dbReference type="PROSITE" id="PS50106"/>
    </source>
</evidence>
<dbReference type="GO" id="GO:0006508">
    <property type="term" value="P:proteolysis"/>
    <property type="evidence" value="ECO:0007669"/>
    <property type="project" value="UniProtKB-KW"/>
</dbReference>
<comment type="subcellular location">
    <subcellularLocation>
        <location evidence="2">Membrane</location>
        <topology evidence="2">Multi-pass membrane protein</topology>
    </subcellularLocation>
</comment>
<dbReference type="AlphaFoldDB" id="A0A2H9T7C0"/>
<dbReference type="InterPro" id="IPR008915">
    <property type="entry name" value="Peptidase_M50"/>
</dbReference>
<evidence type="ECO:0000256" key="3">
    <source>
        <dbReference type="ARBA" id="ARBA00022670"/>
    </source>
</evidence>
<keyword evidence="7 10" id="KW-1133">Transmembrane helix</keyword>
<feature type="transmembrane region" description="Helical" evidence="10">
    <location>
        <begin position="433"/>
        <end position="451"/>
    </location>
</feature>
<organism evidence="12">
    <name type="scientific">invertebrate metagenome</name>
    <dbReference type="NCBI Taxonomy" id="1711999"/>
    <lineage>
        <taxon>unclassified sequences</taxon>
        <taxon>metagenomes</taxon>
        <taxon>organismal metagenomes</taxon>
    </lineage>
</organism>
<keyword evidence="4 10" id="KW-0812">Transmembrane</keyword>
<keyword evidence="9 10" id="KW-0472">Membrane</keyword>
<accession>A0A2H9T7C0</accession>
<dbReference type="GO" id="GO:0004222">
    <property type="term" value="F:metalloendopeptidase activity"/>
    <property type="evidence" value="ECO:0007669"/>
    <property type="project" value="InterPro"/>
</dbReference>
<keyword evidence="3 12" id="KW-0645">Protease</keyword>
<evidence type="ECO:0000256" key="2">
    <source>
        <dbReference type="ARBA" id="ARBA00004141"/>
    </source>
</evidence>
<dbReference type="SUPFAM" id="SSF50156">
    <property type="entry name" value="PDZ domain-like"/>
    <property type="match status" value="2"/>
</dbReference>
<dbReference type="Pfam" id="PF17820">
    <property type="entry name" value="PDZ_6"/>
    <property type="match status" value="2"/>
</dbReference>
<dbReference type="EMBL" id="NSIT01000093">
    <property type="protein sequence ID" value="PJE79130.1"/>
    <property type="molecule type" value="Genomic_DNA"/>
</dbReference>
<evidence type="ECO:0000256" key="5">
    <source>
        <dbReference type="ARBA" id="ARBA00022801"/>
    </source>
</evidence>
<dbReference type="PANTHER" id="PTHR42837:SF2">
    <property type="entry name" value="MEMBRANE METALLOPROTEASE ARASP2, CHLOROPLASTIC-RELATED"/>
    <property type="match status" value="1"/>
</dbReference>
<feature type="transmembrane region" description="Helical" evidence="10">
    <location>
        <begin position="99"/>
        <end position="121"/>
    </location>
</feature>
<dbReference type="SMART" id="SM00228">
    <property type="entry name" value="PDZ"/>
    <property type="match status" value="2"/>
</dbReference>
<dbReference type="Pfam" id="PF02163">
    <property type="entry name" value="Peptidase_M50"/>
    <property type="match status" value="1"/>
</dbReference>
<dbReference type="EC" id="3.4.24.-" evidence="12"/>
<evidence type="ECO:0000313" key="12">
    <source>
        <dbReference type="EMBL" id="PJE79130.1"/>
    </source>
</evidence>
<dbReference type="InterPro" id="IPR001478">
    <property type="entry name" value="PDZ"/>
</dbReference>
<dbReference type="NCBIfam" id="NF008046">
    <property type="entry name" value="PRK10779.1"/>
    <property type="match status" value="1"/>
</dbReference>
<dbReference type="InterPro" id="IPR041489">
    <property type="entry name" value="PDZ_6"/>
</dbReference>
<evidence type="ECO:0000256" key="1">
    <source>
        <dbReference type="ARBA" id="ARBA00001947"/>
    </source>
</evidence>
<dbReference type="Gene3D" id="2.30.42.10">
    <property type="match status" value="2"/>
</dbReference>
<evidence type="ECO:0000256" key="9">
    <source>
        <dbReference type="ARBA" id="ARBA00023136"/>
    </source>
</evidence>